<name>A0A4R9K3F7_9LEPT</name>
<sequence length="104" mass="11844">METSSGSGKKYSGSSRSKFLKGSCQLLEIYTSEGCSPCPPADAWISSLKNSEDLWKKVALLSFHVDYWDFTRWKDKFAHKTHGARQRYYANLWHSSTVYTPGIV</sequence>
<evidence type="ECO:0000313" key="1">
    <source>
        <dbReference type="EMBL" id="TGL59771.1"/>
    </source>
</evidence>
<organism evidence="1 2">
    <name type="scientific">Leptospira ognonensis</name>
    <dbReference type="NCBI Taxonomy" id="2484945"/>
    <lineage>
        <taxon>Bacteria</taxon>
        <taxon>Pseudomonadati</taxon>
        <taxon>Spirochaetota</taxon>
        <taxon>Spirochaetia</taxon>
        <taxon>Leptospirales</taxon>
        <taxon>Leptospiraceae</taxon>
        <taxon>Leptospira</taxon>
    </lineage>
</organism>
<dbReference type="PANTHER" id="PTHR36057:SF1">
    <property type="entry name" value="LIPOPROTEIN LIPID ATTACHMENT SITE-LIKE PROTEIN, PUTATIVE (DUF1223)-RELATED"/>
    <property type="match status" value="1"/>
</dbReference>
<comment type="caution">
    <text evidence="1">The sequence shown here is derived from an EMBL/GenBank/DDBJ whole genome shotgun (WGS) entry which is preliminary data.</text>
</comment>
<proteinExistence type="predicted"/>
<gene>
    <name evidence="1" type="ORF">EHQ58_07845</name>
</gene>
<dbReference type="InterPro" id="IPR036249">
    <property type="entry name" value="Thioredoxin-like_sf"/>
</dbReference>
<evidence type="ECO:0000313" key="2">
    <source>
        <dbReference type="Proteomes" id="UP000297693"/>
    </source>
</evidence>
<dbReference type="InterPro" id="IPR010634">
    <property type="entry name" value="DUF1223"/>
</dbReference>
<dbReference type="PANTHER" id="PTHR36057">
    <property type="match status" value="1"/>
</dbReference>
<dbReference type="SUPFAM" id="SSF52833">
    <property type="entry name" value="Thioredoxin-like"/>
    <property type="match status" value="1"/>
</dbReference>
<dbReference type="Proteomes" id="UP000297693">
    <property type="component" value="Unassembled WGS sequence"/>
</dbReference>
<keyword evidence="2" id="KW-1185">Reference proteome</keyword>
<reference evidence="1" key="1">
    <citation type="journal article" date="2019" name="PLoS Negl. Trop. Dis.">
        <title>Revisiting the worldwide diversity of Leptospira species in the environment.</title>
        <authorList>
            <person name="Vincent A.T."/>
            <person name="Schiettekatte O."/>
            <person name="Bourhy P."/>
            <person name="Veyrier F.J."/>
            <person name="Picardeau M."/>
        </authorList>
    </citation>
    <scope>NUCLEOTIDE SEQUENCE [LARGE SCALE GENOMIC DNA]</scope>
    <source>
        <strain evidence="1">201702476</strain>
    </source>
</reference>
<dbReference type="EMBL" id="RQGD01000023">
    <property type="protein sequence ID" value="TGL59771.1"/>
    <property type="molecule type" value="Genomic_DNA"/>
</dbReference>
<protein>
    <submittedName>
        <fullName evidence="1">DUF1223 domain-containing protein</fullName>
    </submittedName>
</protein>
<dbReference type="AlphaFoldDB" id="A0A4R9K3F7"/>
<accession>A0A4R9K3F7</accession>
<dbReference type="OrthoDB" id="9808254at2"/>
<dbReference type="Pfam" id="PF06764">
    <property type="entry name" value="DUF1223"/>
    <property type="match status" value="1"/>
</dbReference>